<dbReference type="Proteomes" id="UP001589844">
    <property type="component" value="Unassembled WGS sequence"/>
</dbReference>
<reference evidence="1 2" key="1">
    <citation type="submission" date="2024-09" db="EMBL/GenBank/DDBJ databases">
        <authorList>
            <person name="Sun Q."/>
            <person name="Mori K."/>
        </authorList>
    </citation>
    <scope>NUCLEOTIDE SEQUENCE [LARGE SCALE GENOMIC DNA]</scope>
    <source>
        <strain evidence="1 2">CCM 8677</strain>
    </source>
</reference>
<keyword evidence="2" id="KW-1185">Reference proteome</keyword>
<evidence type="ECO:0000313" key="1">
    <source>
        <dbReference type="EMBL" id="MFC0350054.1"/>
    </source>
</evidence>
<organism evidence="1 2">
    <name type="scientific">Undibacterium danionis</name>
    <dbReference type="NCBI Taxonomy" id="1812100"/>
    <lineage>
        <taxon>Bacteria</taxon>
        <taxon>Pseudomonadati</taxon>
        <taxon>Pseudomonadota</taxon>
        <taxon>Betaproteobacteria</taxon>
        <taxon>Burkholderiales</taxon>
        <taxon>Oxalobacteraceae</taxon>
        <taxon>Undibacterium</taxon>
    </lineage>
</organism>
<name>A0ABV6IGQ9_9BURK</name>
<sequence length="232" mass="26448">MSEHAKTVTIFDLSLGSLLEKTNKKSASRDIVDDASSQRIENNAEHYNPNHDLTHAKIEKKSIEPFILERPVEISPVELNSQQPTRLPINSDITELELNSRINQVPVPDTNEEPNKELRIGELNNNIIEILQLGSSKGAYSIPNLSNQSERLTFRVEVGDFPDIETAIINHIISHIRNSYSKEILWNSKVKARVVKLSMSPKDHIALEKFLRAEIFGTNRGKDYSHWDRSKF</sequence>
<accession>A0ABV6IGQ9</accession>
<dbReference type="EMBL" id="JBHLXJ010000009">
    <property type="protein sequence ID" value="MFC0350054.1"/>
    <property type="molecule type" value="Genomic_DNA"/>
</dbReference>
<proteinExistence type="predicted"/>
<gene>
    <name evidence="1" type="ORF">ACFFJH_09575</name>
</gene>
<protein>
    <submittedName>
        <fullName evidence="1">Uncharacterized protein</fullName>
    </submittedName>
</protein>
<comment type="caution">
    <text evidence="1">The sequence shown here is derived from an EMBL/GenBank/DDBJ whole genome shotgun (WGS) entry which is preliminary data.</text>
</comment>
<dbReference type="RefSeq" id="WP_390211938.1">
    <property type="nucleotide sequence ID" value="NZ_JBHLXJ010000009.1"/>
</dbReference>
<evidence type="ECO:0000313" key="2">
    <source>
        <dbReference type="Proteomes" id="UP001589844"/>
    </source>
</evidence>